<comment type="similarity">
    <text evidence="1">Belongs to the short-chain dehydrogenases/reductases (SDR) family.</text>
</comment>
<dbReference type="PANTHER" id="PTHR44196:SF1">
    <property type="entry name" value="DEHYDROGENASE_REDUCTASE SDR FAMILY MEMBER 7B"/>
    <property type="match status" value="1"/>
</dbReference>
<gene>
    <name evidence="3" type="ORF">CEP52_013140</name>
</gene>
<evidence type="ECO:0000256" key="2">
    <source>
        <dbReference type="ARBA" id="ARBA00023002"/>
    </source>
</evidence>
<dbReference type="GO" id="GO:0016020">
    <property type="term" value="C:membrane"/>
    <property type="evidence" value="ECO:0007669"/>
    <property type="project" value="TreeGrafter"/>
</dbReference>
<dbReference type="STRING" id="1325735.A0A428SV23"/>
<organism evidence="3 4">
    <name type="scientific">Fusarium oligoseptatum</name>
    <dbReference type="NCBI Taxonomy" id="2604345"/>
    <lineage>
        <taxon>Eukaryota</taxon>
        <taxon>Fungi</taxon>
        <taxon>Dikarya</taxon>
        <taxon>Ascomycota</taxon>
        <taxon>Pezizomycotina</taxon>
        <taxon>Sordariomycetes</taxon>
        <taxon>Hypocreomycetidae</taxon>
        <taxon>Hypocreales</taxon>
        <taxon>Nectriaceae</taxon>
        <taxon>Fusarium</taxon>
        <taxon>Fusarium solani species complex</taxon>
    </lineage>
</organism>
<dbReference type="EMBL" id="NKCK01000181">
    <property type="protein sequence ID" value="RSL93661.1"/>
    <property type="molecule type" value="Genomic_DNA"/>
</dbReference>
<dbReference type="InterPro" id="IPR002347">
    <property type="entry name" value="SDR_fam"/>
</dbReference>
<dbReference type="SUPFAM" id="SSF51735">
    <property type="entry name" value="NAD(P)-binding Rossmann-fold domains"/>
    <property type="match status" value="1"/>
</dbReference>
<keyword evidence="2" id="KW-0560">Oxidoreductase</keyword>
<comment type="caution">
    <text evidence="3">The sequence shown here is derived from an EMBL/GenBank/DDBJ whole genome shotgun (WGS) entry which is preliminary data.</text>
</comment>
<dbReference type="GO" id="GO:0016491">
    <property type="term" value="F:oxidoreductase activity"/>
    <property type="evidence" value="ECO:0007669"/>
    <property type="project" value="UniProtKB-KW"/>
</dbReference>
<evidence type="ECO:0000313" key="4">
    <source>
        <dbReference type="Proteomes" id="UP000287144"/>
    </source>
</evidence>
<accession>A0A428SV23</accession>
<evidence type="ECO:0000256" key="1">
    <source>
        <dbReference type="ARBA" id="ARBA00006484"/>
    </source>
</evidence>
<protein>
    <submittedName>
        <fullName evidence="3">Uncharacterized protein</fullName>
    </submittedName>
</protein>
<dbReference type="InterPro" id="IPR036291">
    <property type="entry name" value="NAD(P)-bd_dom_sf"/>
</dbReference>
<proteinExistence type="inferred from homology"/>
<reference evidence="3 4" key="1">
    <citation type="submission" date="2017-06" db="EMBL/GenBank/DDBJ databases">
        <title>Comparative genomic analysis of Ambrosia Fusariam Clade fungi.</title>
        <authorList>
            <person name="Stajich J.E."/>
            <person name="Carrillo J."/>
            <person name="Kijimoto T."/>
            <person name="Eskalen A."/>
            <person name="O'Donnell K."/>
            <person name="Kasson M."/>
        </authorList>
    </citation>
    <scope>NUCLEOTIDE SEQUENCE [LARGE SCALE GENOMIC DNA]</scope>
    <source>
        <strain evidence="3 4">NRRL62579</strain>
    </source>
</reference>
<dbReference type="PRINTS" id="PR00081">
    <property type="entry name" value="GDHRDH"/>
</dbReference>
<sequence length="109" mass="11275">MNLAVAECAKLFNSKVDILANVAGVMDGVSSADSVLDDVWSRTLDINVTGPTMLIRGILPFMRQNGTGSIINVGSRASTSGGAAGVAYTASKHAMVASVMILYGHDDLC</sequence>
<dbReference type="Gene3D" id="3.40.50.720">
    <property type="entry name" value="NAD(P)-binding Rossmann-like Domain"/>
    <property type="match status" value="1"/>
</dbReference>
<keyword evidence="4" id="KW-1185">Reference proteome</keyword>
<dbReference type="Pfam" id="PF00106">
    <property type="entry name" value="adh_short"/>
    <property type="match status" value="1"/>
</dbReference>
<dbReference type="Proteomes" id="UP000287144">
    <property type="component" value="Unassembled WGS sequence"/>
</dbReference>
<dbReference type="CDD" id="cd05233">
    <property type="entry name" value="SDR_c"/>
    <property type="match status" value="1"/>
</dbReference>
<dbReference type="PANTHER" id="PTHR44196">
    <property type="entry name" value="DEHYDROGENASE/REDUCTASE SDR FAMILY MEMBER 7B"/>
    <property type="match status" value="1"/>
</dbReference>
<name>A0A428SV23_9HYPO</name>
<evidence type="ECO:0000313" key="3">
    <source>
        <dbReference type="EMBL" id="RSL93661.1"/>
    </source>
</evidence>
<dbReference type="AlphaFoldDB" id="A0A428SV23"/>